<feature type="compositionally biased region" description="Polar residues" evidence="1">
    <location>
        <begin position="112"/>
        <end position="123"/>
    </location>
</feature>
<evidence type="ECO:0000256" key="1">
    <source>
        <dbReference type="SAM" id="MobiDB-lite"/>
    </source>
</evidence>
<name>A0ABQ4YE47_9ASTR</name>
<feature type="compositionally biased region" description="Basic and acidic residues" evidence="1">
    <location>
        <begin position="219"/>
        <end position="236"/>
    </location>
</feature>
<organism evidence="2 3">
    <name type="scientific">Tanacetum coccineum</name>
    <dbReference type="NCBI Taxonomy" id="301880"/>
    <lineage>
        <taxon>Eukaryota</taxon>
        <taxon>Viridiplantae</taxon>
        <taxon>Streptophyta</taxon>
        <taxon>Embryophyta</taxon>
        <taxon>Tracheophyta</taxon>
        <taxon>Spermatophyta</taxon>
        <taxon>Magnoliopsida</taxon>
        <taxon>eudicotyledons</taxon>
        <taxon>Gunneridae</taxon>
        <taxon>Pentapetalae</taxon>
        <taxon>asterids</taxon>
        <taxon>campanulids</taxon>
        <taxon>Asterales</taxon>
        <taxon>Asteraceae</taxon>
        <taxon>Asteroideae</taxon>
        <taxon>Anthemideae</taxon>
        <taxon>Anthemidinae</taxon>
        <taxon>Tanacetum</taxon>
    </lineage>
</organism>
<reference evidence="2" key="2">
    <citation type="submission" date="2022-01" db="EMBL/GenBank/DDBJ databases">
        <authorList>
            <person name="Yamashiro T."/>
            <person name="Shiraishi A."/>
            <person name="Satake H."/>
            <person name="Nakayama K."/>
        </authorList>
    </citation>
    <scope>NUCLEOTIDE SEQUENCE</scope>
</reference>
<evidence type="ECO:0000313" key="2">
    <source>
        <dbReference type="EMBL" id="GJS75220.1"/>
    </source>
</evidence>
<protein>
    <submittedName>
        <fullName evidence="2">Uncharacterized protein</fullName>
    </submittedName>
</protein>
<dbReference type="Proteomes" id="UP001151760">
    <property type="component" value="Unassembled WGS sequence"/>
</dbReference>
<feature type="region of interest" description="Disordered" evidence="1">
    <location>
        <begin position="253"/>
        <end position="276"/>
    </location>
</feature>
<feature type="compositionally biased region" description="Polar residues" evidence="1">
    <location>
        <begin position="175"/>
        <end position="188"/>
    </location>
</feature>
<feature type="region of interest" description="Disordered" evidence="1">
    <location>
        <begin position="75"/>
        <end position="237"/>
    </location>
</feature>
<feature type="compositionally biased region" description="Polar residues" evidence="1">
    <location>
        <begin position="149"/>
        <end position="159"/>
    </location>
</feature>
<keyword evidence="3" id="KW-1185">Reference proteome</keyword>
<proteinExistence type="predicted"/>
<dbReference type="EMBL" id="BQNB010010288">
    <property type="protein sequence ID" value="GJS75220.1"/>
    <property type="molecule type" value="Genomic_DNA"/>
</dbReference>
<gene>
    <name evidence="2" type="ORF">Tco_0725101</name>
</gene>
<feature type="compositionally biased region" description="Basic and acidic residues" evidence="1">
    <location>
        <begin position="133"/>
        <end position="146"/>
    </location>
</feature>
<sequence length="276" mass="30328">MAKSRQKYVSYPRFISCTLEELMGFEYSQDKSFRFFPSTLSKSNFSRNPSEVAPIEMTAFMFEVINHESLVSPLPFSEKKRKNKSQTMTQPKPKSQGPEASGALPLKRKNSKTQTTSLVQATVTPPKYSKSKPLPEGKSIDAKDPVANKQPTGMGSPSTHTDDGTSKTQPLPKGTNINPKDSGRNTQLADRGQPKALVTNISGTDTKNQADKTQSTRFEVSDPDHNKGKTSSKVDPDTDTLILTTVGDIQALLRDSKDEPKDDIDEEMLEAGEEIG</sequence>
<accession>A0ABQ4YE47</accession>
<reference evidence="2" key="1">
    <citation type="journal article" date="2022" name="Int. J. Mol. Sci.">
        <title>Draft Genome of Tanacetum Coccineum: Genomic Comparison of Closely Related Tanacetum-Family Plants.</title>
        <authorList>
            <person name="Yamashiro T."/>
            <person name="Shiraishi A."/>
            <person name="Nakayama K."/>
            <person name="Satake H."/>
        </authorList>
    </citation>
    <scope>NUCLEOTIDE SEQUENCE</scope>
</reference>
<evidence type="ECO:0000313" key="3">
    <source>
        <dbReference type="Proteomes" id="UP001151760"/>
    </source>
</evidence>
<feature type="compositionally biased region" description="Polar residues" evidence="1">
    <location>
        <begin position="199"/>
        <end position="218"/>
    </location>
</feature>
<comment type="caution">
    <text evidence="2">The sequence shown here is derived from an EMBL/GenBank/DDBJ whole genome shotgun (WGS) entry which is preliminary data.</text>
</comment>
<feature type="compositionally biased region" description="Acidic residues" evidence="1">
    <location>
        <begin position="261"/>
        <end position="276"/>
    </location>
</feature>